<evidence type="ECO:0000313" key="2">
    <source>
        <dbReference type="EnsemblProtists" id="EOD37859"/>
    </source>
</evidence>
<dbReference type="AlphaFoldDB" id="A0A0D3KQ24"/>
<reference evidence="2" key="2">
    <citation type="submission" date="2024-10" db="UniProtKB">
        <authorList>
            <consortium name="EnsemblProtists"/>
        </authorList>
    </citation>
    <scope>IDENTIFICATION</scope>
</reference>
<organism evidence="2 3">
    <name type="scientific">Emiliania huxleyi (strain CCMP1516)</name>
    <dbReference type="NCBI Taxonomy" id="280463"/>
    <lineage>
        <taxon>Eukaryota</taxon>
        <taxon>Haptista</taxon>
        <taxon>Haptophyta</taxon>
        <taxon>Prymnesiophyceae</taxon>
        <taxon>Isochrysidales</taxon>
        <taxon>Noelaerhabdaceae</taxon>
        <taxon>Emiliania</taxon>
    </lineage>
</organism>
<evidence type="ECO:0000256" key="1">
    <source>
        <dbReference type="SAM" id="MobiDB-lite"/>
    </source>
</evidence>
<evidence type="ECO:0000313" key="3">
    <source>
        <dbReference type="Proteomes" id="UP000013827"/>
    </source>
</evidence>
<reference evidence="3" key="1">
    <citation type="journal article" date="2013" name="Nature">
        <title>Pan genome of the phytoplankton Emiliania underpins its global distribution.</title>
        <authorList>
            <person name="Read B.A."/>
            <person name="Kegel J."/>
            <person name="Klute M.J."/>
            <person name="Kuo A."/>
            <person name="Lefebvre S.C."/>
            <person name="Maumus F."/>
            <person name="Mayer C."/>
            <person name="Miller J."/>
            <person name="Monier A."/>
            <person name="Salamov A."/>
            <person name="Young J."/>
            <person name="Aguilar M."/>
            <person name="Claverie J.M."/>
            <person name="Frickenhaus S."/>
            <person name="Gonzalez K."/>
            <person name="Herman E.K."/>
            <person name="Lin Y.C."/>
            <person name="Napier J."/>
            <person name="Ogata H."/>
            <person name="Sarno A.F."/>
            <person name="Shmutz J."/>
            <person name="Schroeder D."/>
            <person name="de Vargas C."/>
            <person name="Verret F."/>
            <person name="von Dassow P."/>
            <person name="Valentin K."/>
            <person name="Van de Peer Y."/>
            <person name="Wheeler G."/>
            <person name="Dacks J.B."/>
            <person name="Delwiche C.F."/>
            <person name="Dyhrman S.T."/>
            <person name="Glockner G."/>
            <person name="John U."/>
            <person name="Richards T."/>
            <person name="Worden A.Z."/>
            <person name="Zhang X."/>
            <person name="Grigoriev I.V."/>
            <person name="Allen A.E."/>
            <person name="Bidle K."/>
            <person name="Borodovsky M."/>
            <person name="Bowler C."/>
            <person name="Brownlee C."/>
            <person name="Cock J.M."/>
            <person name="Elias M."/>
            <person name="Gladyshev V.N."/>
            <person name="Groth M."/>
            <person name="Guda C."/>
            <person name="Hadaegh A."/>
            <person name="Iglesias-Rodriguez M.D."/>
            <person name="Jenkins J."/>
            <person name="Jones B.M."/>
            <person name="Lawson T."/>
            <person name="Leese F."/>
            <person name="Lindquist E."/>
            <person name="Lobanov A."/>
            <person name="Lomsadze A."/>
            <person name="Malik S.B."/>
            <person name="Marsh M.E."/>
            <person name="Mackinder L."/>
            <person name="Mock T."/>
            <person name="Mueller-Roeber B."/>
            <person name="Pagarete A."/>
            <person name="Parker M."/>
            <person name="Probert I."/>
            <person name="Quesneville H."/>
            <person name="Raines C."/>
            <person name="Rensing S.A."/>
            <person name="Riano-Pachon D.M."/>
            <person name="Richier S."/>
            <person name="Rokitta S."/>
            <person name="Shiraiwa Y."/>
            <person name="Soanes D.M."/>
            <person name="van der Giezen M."/>
            <person name="Wahlund T.M."/>
            <person name="Williams B."/>
            <person name="Wilson W."/>
            <person name="Wolfe G."/>
            <person name="Wurch L.L."/>
        </authorList>
    </citation>
    <scope>NUCLEOTIDE SEQUENCE</scope>
</reference>
<accession>A0A0D3KQ24</accession>
<feature type="compositionally biased region" description="Low complexity" evidence="1">
    <location>
        <begin position="55"/>
        <end position="70"/>
    </location>
</feature>
<proteinExistence type="predicted"/>
<dbReference type="Proteomes" id="UP000013827">
    <property type="component" value="Unassembled WGS sequence"/>
</dbReference>
<sequence>MASKPRFTGLWAPTSAPVGAAGTKPSVNASALGRSTAADAAQRELREERERAAQRKLQLLAAREQQAEPGAGDERGEDDRRRQRKAERKARKAAKKARRAAKKERKAKRRERRSSSSSSSGSDGEG</sequence>
<dbReference type="GeneID" id="17283130"/>
<dbReference type="PaxDb" id="2903-EOD37859"/>
<feature type="region of interest" description="Disordered" evidence="1">
    <location>
        <begin position="1"/>
        <end position="126"/>
    </location>
</feature>
<dbReference type="HOGENOM" id="CLU_1985785_0_0_1"/>
<dbReference type="RefSeq" id="XP_005790288.1">
    <property type="nucleotide sequence ID" value="XM_005790231.1"/>
</dbReference>
<protein>
    <submittedName>
        <fullName evidence="2">Uncharacterized protein</fullName>
    </submittedName>
</protein>
<name>A0A0D3KQ24_EMIH1</name>
<feature type="compositionally biased region" description="Basic residues" evidence="1">
    <location>
        <begin position="82"/>
        <end position="112"/>
    </location>
</feature>
<dbReference type="KEGG" id="ehx:EMIHUDRAFT_251896"/>
<feature type="compositionally biased region" description="Basic and acidic residues" evidence="1">
    <location>
        <begin position="72"/>
        <end position="81"/>
    </location>
</feature>
<dbReference type="EnsemblProtists" id="EOD37859">
    <property type="protein sequence ID" value="EOD37859"/>
    <property type="gene ID" value="EMIHUDRAFT_251896"/>
</dbReference>
<feature type="compositionally biased region" description="Basic and acidic residues" evidence="1">
    <location>
        <begin position="41"/>
        <end position="53"/>
    </location>
</feature>
<keyword evidence="3" id="KW-1185">Reference proteome</keyword>